<name>A0ACB9SFL1_9MYRT</name>
<accession>A0ACB9SFL1</accession>
<dbReference type="EMBL" id="CM042880">
    <property type="protein sequence ID" value="KAI4389321.1"/>
    <property type="molecule type" value="Genomic_DNA"/>
</dbReference>
<proteinExistence type="predicted"/>
<organism evidence="1 2">
    <name type="scientific">Melastoma candidum</name>
    <dbReference type="NCBI Taxonomy" id="119954"/>
    <lineage>
        <taxon>Eukaryota</taxon>
        <taxon>Viridiplantae</taxon>
        <taxon>Streptophyta</taxon>
        <taxon>Embryophyta</taxon>
        <taxon>Tracheophyta</taxon>
        <taxon>Spermatophyta</taxon>
        <taxon>Magnoliopsida</taxon>
        <taxon>eudicotyledons</taxon>
        <taxon>Gunneridae</taxon>
        <taxon>Pentapetalae</taxon>
        <taxon>rosids</taxon>
        <taxon>malvids</taxon>
        <taxon>Myrtales</taxon>
        <taxon>Melastomataceae</taxon>
        <taxon>Melastomatoideae</taxon>
        <taxon>Melastomateae</taxon>
        <taxon>Melastoma</taxon>
    </lineage>
</organism>
<comment type="caution">
    <text evidence="1">The sequence shown here is derived from an EMBL/GenBank/DDBJ whole genome shotgun (WGS) entry which is preliminary data.</text>
</comment>
<keyword evidence="2" id="KW-1185">Reference proteome</keyword>
<gene>
    <name evidence="1" type="ORF">MLD38_001558</name>
</gene>
<sequence length="101" mass="11609">MPKEGEHCVDARSEGNDWLWPLLVSEVIGGKDRTGLEASRSREMYFPEGVYKHLHSGKALLMSEINSPEDEEIVRNMMLVSLWRIQRNPSDVKGLRHYTTP</sequence>
<reference evidence="2" key="1">
    <citation type="journal article" date="2023" name="Front. Plant Sci.">
        <title>Chromosomal-level genome assembly of Melastoma candidum provides insights into trichome evolution.</title>
        <authorList>
            <person name="Zhong Y."/>
            <person name="Wu W."/>
            <person name="Sun C."/>
            <person name="Zou P."/>
            <person name="Liu Y."/>
            <person name="Dai S."/>
            <person name="Zhou R."/>
        </authorList>
    </citation>
    <scope>NUCLEOTIDE SEQUENCE [LARGE SCALE GENOMIC DNA]</scope>
</reference>
<evidence type="ECO:0000313" key="2">
    <source>
        <dbReference type="Proteomes" id="UP001057402"/>
    </source>
</evidence>
<evidence type="ECO:0000313" key="1">
    <source>
        <dbReference type="EMBL" id="KAI4389321.1"/>
    </source>
</evidence>
<dbReference type="Proteomes" id="UP001057402">
    <property type="component" value="Chromosome 1"/>
</dbReference>
<protein>
    <submittedName>
        <fullName evidence="1">Uncharacterized protein</fullName>
    </submittedName>
</protein>